<name>A0A4R7V029_9PSEU</name>
<evidence type="ECO:0000313" key="4">
    <source>
        <dbReference type="Proteomes" id="UP000294927"/>
    </source>
</evidence>
<feature type="transmembrane region" description="Helical" evidence="2">
    <location>
        <begin position="146"/>
        <end position="167"/>
    </location>
</feature>
<evidence type="ECO:0000256" key="1">
    <source>
        <dbReference type="SAM" id="MobiDB-lite"/>
    </source>
</evidence>
<dbReference type="InterPro" id="IPR024244">
    <property type="entry name" value="DUF2537"/>
</dbReference>
<dbReference type="Proteomes" id="UP000294927">
    <property type="component" value="Unassembled WGS sequence"/>
</dbReference>
<dbReference type="Pfam" id="PF10801">
    <property type="entry name" value="DUF2537"/>
    <property type="match status" value="1"/>
</dbReference>
<comment type="caution">
    <text evidence="3">The sequence shown here is derived from an EMBL/GenBank/DDBJ whole genome shotgun (WGS) entry which is preliminary data.</text>
</comment>
<sequence>MSGIQLRASGDRAVLVDEDDDGERVTEPDRLPLGTELTDALHEWAKVAAAVGRAEPGAAAGSVVSRRGLQLAGRVAQSLGVSVVYVDPLSGTESTVEPVLRPKRPPRPPRPVEPVPWLTGLTVTAASLALTVVTVVTLAATLAETYSLLAVASNLVVTAGLLPSLWLIKRQPIWRWVAYGVAIGLGLAWVALPFVIF</sequence>
<protein>
    <submittedName>
        <fullName evidence="3">Uncharacterized protein DUF2537</fullName>
    </submittedName>
</protein>
<keyword evidence="2" id="KW-1133">Transmembrane helix</keyword>
<feature type="transmembrane region" description="Helical" evidence="2">
    <location>
        <begin position="117"/>
        <end position="140"/>
    </location>
</feature>
<keyword evidence="2" id="KW-0472">Membrane</keyword>
<reference evidence="3 4" key="1">
    <citation type="submission" date="2019-03" db="EMBL/GenBank/DDBJ databases">
        <title>Genomic Encyclopedia of Archaeal and Bacterial Type Strains, Phase II (KMG-II): from individual species to whole genera.</title>
        <authorList>
            <person name="Goeker M."/>
        </authorList>
    </citation>
    <scope>NUCLEOTIDE SEQUENCE [LARGE SCALE GENOMIC DNA]</scope>
    <source>
        <strain evidence="3 4">DSM 45499</strain>
    </source>
</reference>
<evidence type="ECO:0000313" key="3">
    <source>
        <dbReference type="EMBL" id="TDV41817.1"/>
    </source>
</evidence>
<accession>A0A4R7V029</accession>
<keyword evidence="4" id="KW-1185">Reference proteome</keyword>
<dbReference type="RefSeq" id="WP_243867119.1">
    <property type="nucleotide sequence ID" value="NZ_SOCP01000019.1"/>
</dbReference>
<dbReference type="AlphaFoldDB" id="A0A4R7V029"/>
<keyword evidence="2" id="KW-0812">Transmembrane</keyword>
<gene>
    <name evidence="3" type="ORF">CLV71_119139</name>
</gene>
<feature type="transmembrane region" description="Helical" evidence="2">
    <location>
        <begin position="176"/>
        <end position="196"/>
    </location>
</feature>
<organism evidence="3 4">
    <name type="scientific">Actinophytocola oryzae</name>
    <dbReference type="NCBI Taxonomy" id="502181"/>
    <lineage>
        <taxon>Bacteria</taxon>
        <taxon>Bacillati</taxon>
        <taxon>Actinomycetota</taxon>
        <taxon>Actinomycetes</taxon>
        <taxon>Pseudonocardiales</taxon>
        <taxon>Pseudonocardiaceae</taxon>
    </lineage>
</organism>
<evidence type="ECO:0000256" key="2">
    <source>
        <dbReference type="SAM" id="Phobius"/>
    </source>
</evidence>
<feature type="region of interest" description="Disordered" evidence="1">
    <location>
        <begin position="1"/>
        <end position="30"/>
    </location>
</feature>
<dbReference type="EMBL" id="SOCP01000019">
    <property type="protein sequence ID" value="TDV41817.1"/>
    <property type="molecule type" value="Genomic_DNA"/>
</dbReference>
<proteinExistence type="predicted"/>